<dbReference type="Proteomes" id="UP000293850">
    <property type="component" value="Chromosome"/>
</dbReference>
<name>A0A4P6WQB0_9ENTR</name>
<keyword evidence="2" id="KW-1185">Reference proteome</keyword>
<accession>A0A4P6WQB0</accession>
<reference evidence="1 2" key="1">
    <citation type="submission" date="2019-03" db="EMBL/GenBank/DDBJ databases">
        <title>Complete genome sequence of an arsenate-respiring bacteria, Citrobacter sp. LY-1.</title>
        <authorList>
            <person name="Wang H."/>
            <person name="Liu Y."/>
            <person name="Li Q."/>
            <person name="Huang J."/>
        </authorList>
    </citation>
    <scope>NUCLEOTIDE SEQUENCE [LARGE SCALE GENOMIC DNA]</scope>
    <source>
        <strain evidence="1 2">LY-1</strain>
    </source>
</reference>
<dbReference type="EMBL" id="CP037864">
    <property type="protein sequence ID" value="QBM23131.1"/>
    <property type="molecule type" value="Genomic_DNA"/>
</dbReference>
<organism evidence="1 2">
    <name type="scientific">Citrobacter arsenatis</name>
    <dbReference type="NCBI Taxonomy" id="2546350"/>
    <lineage>
        <taxon>Bacteria</taxon>
        <taxon>Pseudomonadati</taxon>
        <taxon>Pseudomonadota</taxon>
        <taxon>Gammaproteobacteria</taxon>
        <taxon>Enterobacterales</taxon>
        <taxon>Enterobacteriaceae</taxon>
        <taxon>Citrobacter</taxon>
    </lineage>
</organism>
<sequence length="71" mass="8127">MTLSCGPCCEFNRLRVALFVVSHFFLIRSADLQAESACSKPLKLLIITGRHLSVHVASTFWRKDKGEKYLW</sequence>
<evidence type="ECO:0000313" key="2">
    <source>
        <dbReference type="Proteomes" id="UP000293850"/>
    </source>
</evidence>
<gene>
    <name evidence="1" type="ORF">E1B03_12105</name>
</gene>
<proteinExistence type="predicted"/>
<dbReference type="KEGG" id="cars:E1B03_12105"/>
<dbReference type="AlphaFoldDB" id="A0A4P6WQB0"/>
<evidence type="ECO:0000313" key="1">
    <source>
        <dbReference type="EMBL" id="QBM23131.1"/>
    </source>
</evidence>
<protein>
    <submittedName>
        <fullName evidence="1">Uncharacterized protein</fullName>
    </submittedName>
</protein>